<dbReference type="AlphaFoldDB" id="A0A166GG89"/>
<protein>
    <submittedName>
        <fullName evidence="2">Uncharacterized protein</fullName>
    </submittedName>
</protein>
<reference evidence="2 3" key="1">
    <citation type="journal article" date="2016" name="Mol. Biol. Evol.">
        <title>Comparative Genomics of Early-Diverging Mushroom-Forming Fungi Provides Insights into the Origins of Lignocellulose Decay Capabilities.</title>
        <authorList>
            <person name="Nagy L.G."/>
            <person name="Riley R."/>
            <person name="Tritt A."/>
            <person name="Adam C."/>
            <person name="Daum C."/>
            <person name="Floudas D."/>
            <person name="Sun H."/>
            <person name="Yadav J.S."/>
            <person name="Pangilinan J."/>
            <person name="Larsson K.H."/>
            <person name="Matsuura K."/>
            <person name="Barry K."/>
            <person name="Labutti K."/>
            <person name="Kuo R."/>
            <person name="Ohm R.A."/>
            <person name="Bhattacharya S.S."/>
            <person name="Shirouzu T."/>
            <person name="Yoshinaga Y."/>
            <person name="Martin F.M."/>
            <person name="Grigoriev I.V."/>
            <person name="Hibbett D.S."/>
        </authorList>
    </citation>
    <scope>NUCLEOTIDE SEQUENCE [LARGE SCALE GENOMIC DNA]</scope>
    <source>
        <strain evidence="2 3">CBS 109695</strain>
    </source>
</reference>
<feature type="region of interest" description="Disordered" evidence="1">
    <location>
        <begin position="35"/>
        <end position="56"/>
    </location>
</feature>
<accession>A0A166GG89</accession>
<evidence type="ECO:0000256" key="1">
    <source>
        <dbReference type="SAM" id="MobiDB-lite"/>
    </source>
</evidence>
<dbReference type="Proteomes" id="UP000076532">
    <property type="component" value="Unassembled WGS sequence"/>
</dbReference>
<evidence type="ECO:0000313" key="2">
    <source>
        <dbReference type="EMBL" id="KZP17804.1"/>
    </source>
</evidence>
<gene>
    <name evidence="2" type="ORF">FIBSPDRAFT_864410</name>
</gene>
<evidence type="ECO:0000313" key="3">
    <source>
        <dbReference type="Proteomes" id="UP000076532"/>
    </source>
</evidence>
<name>A0A166GG89_9AGAM</name>
<organism evidence="2 3">
    <name type="scientific">Athelia psychrophila</name>
    <dbReference type="NCBI Taxonomy" id="1759441"/>
    <lineage>
        <taxon>Eukaryota</taxon>
        <taxon>Fungi</taxon>
        <taxon>Dikarya</taxon>
        <taxon>Basidiomycota</taxon>
        <taxon>Agaricomycotina</taxon>
        <taxon>Agaricomycetes</taxon>
        <taxon>Agaricomycetidae</taxon>
        <taxon>Atheliales</taxon>
        <taxon>Atheliaceae</taxon>
        <taxon>Athelia</taxon>
    </lineage>
</organism>
<dbReference type="EMBL" id="KV417578">
    <property type="protein sequence ID" value="KZP17804.1"/>
    <property type="molecule type" value="Genomic_DNA"/>
</dbReference>
<proteinExistence type="predicted"/>
<keyword evidence="3" id="KW-1185">Reference proteome</keyword>
<sequence>MHLSNQETEFESASNGNLASSTTILIKIKVAVDVAPPRPLPSTPSSGPAETPLDTTKRYLRHFQQLHFASHGPSHATRTPDP</sequence>